<keyword evidence="1" id="KW-1185">Reference proteome</keyword>
<dbReference type="GeneID" id="136078497"/>
<sequence>MVSEDLKLKSYKKTCVPVLTAAHIEKRKLFSHWIRNRFTKPTCRKILFSDEKIFNQDGQYNRQNDRIYVESRQAANEGIALHLAHKFSFKVMVWCGLTYNGPTKLVVKPDNMSFNSDFYIKNVLPIIKQEGI</sequence>
<dbReference type="Gene3D" id="3.30.420.10">
    <property type="entry name" value="Ribonuclease H-like superfamily/Ribonuclease H"/>
    <property type="match status" value="1"/>
</dbReference>
<gene>
    <name evidence="2" type="primary">LOC136078497</name>
</gene>
<accession>A0ABM4BMN4</accession>
<protein>
    <submittedName>
        <fullName evidence="2">Uncharacterized protein LOC136078497</fullName>
    </submittedName>
</protein>
<reference evidence="2" key="1">
    <citation type="submission" date="2025-08" db="UniProtKB">
        <authorList>
            <consortium name="RefSeq"/>
        </authorList>
    </citation>
    <scope>IDENTIFICATION</scope>
</reference>
<dbReference type="PANTHER" id="PTHR46068">
    <property type="entry name" value="PROTEIN CBG27172"/>
    <property type="match status" value="1"/>
</dbReference>
<evidence type="ECO:0000313" key="1">
    <source>
        <dbReference type="Proteomes" id="UP001652625"/>
    </source>
</evidence>
<dbReference type="RefSeq" id="XP_065650342.1">
    <property type="nucleotide sequence ID" value="XM_065794270.1"/>
</dbReference>
<organism evidence="1 2">
    <name type="scientific">Hydra vulgaris</name>
    <name type="common">Hydra</name>
    <name type="synonym">Hydra attenuata</name>
    <dbReference type="NCBI Taxonomy" id="6087"/>
    <lineage>
        <taxon>Eukaryota</taxon>
        <taxon>Metazoa</taxon>
        <taxon>Cnidaria</taxon>
        <taxon>Hydrozoa</taxon>
        <taxon>Hydroidolina</taxon>
        <taxon>Anthoathecata</taxon>
        <taxon>Aplanulata</taxon>
        <taxon>Hydridae</taxon>
        <taxon>Hydra</taxon>
    </lineage>
</organism>
<evidence type="ECO:0000313" key="2">
    <source>
        <dbReference type="RefSeq" id="XP_065650342.1"/>
    </source>
</evidence>
<dbReference type="InterPro" id="IPR036397">
    <property type="entry name" value="RNaseH_sf"/>
</dbReference>
<name>A0ABM4BMN4_HYDVU</name>
<proteinExistence type="predicted"/>
<dbReference type="PANTHER" id="PTHR46068:SF1">
    <property type="entry name" value="TRANSPOSASE IS30-LIKE HTH DOMAIN-CONTAINING PROTEIN"/>
    <property type="match status" value="1"/>
</dbReference>
<dbReference type="Proteomes" id="UP001652625">
    <property type="component" value="Chromosome 03"/>
</dbReference>